<dbReference type="PROSITE" id="PS50885">
    <property type="entry name" value="HAMP"/>
    <property type="match status" value="1"/>
</dbReference>
<gene>
    <name evidence="7" type="ORF">ACFO6X_01875</name>
</gene>
<proteinExistence type="inferred from homology"/>
<dbReference type="InterPro" id="IPR003660">
    <property type="entry name" value="HAMP_dom"/>
</dbReference>
<evidence type="ECO:0000256" key="2">
    <source>
        <dbReference type="ARBA" id="ARBA00029447"/>
    </source>
</evidence>
<dbReference type="Gene3D" id="6.10.340.10">
    <property type="match status" value="1"/>
</dbReference>
<dbReference type="Pfam" id="PF00015">
    <property type="entry name" value="MCPsignal"/>
    <property type="match status" value="1"/>
</dbReference>
<dbReference type="CDD" id="cd11386">
    <property type="entry name" value="MCP_signal"/>
    <property type="match status" value="1"/>
</dbReference>
<accession>A0ABV9Q9L3</accession>
<dbReference type="CDD" id="cd19411">
    <property type="entry name" value="MCP2201-like_sensor"/>
    <property type="match status" value="1"/>
</dbReference>
<dbReference type="InterPro" id="IPR051310">
    <property type="entry name" value="MCP_chemotaxis"/>
</dbReference>
<sequence length="557" mass="59557">MPAQHCGGMGQRYRSLAQTRCGWIAPQQGVDENMKINDLRIGTRLKIGFGIILALLIAVVALVNISNARNQAQLFQGLELASAKLKWTTAMKAAQLEGVVSIRSIGLHTEVVEMNKEEARLKEQWKLFAQAREQLMALGANEEEKAIFGRITQLEKGLEAPTAQAIGQALAFDTEGVARIIAKQIDPIYRQVLVEINQLVQLQQTAEQQMRAQAEAASRHLGQFLYAVAVVAVLVGSALAWGTTRSITRPLHKAVEVARHVSSGDLTMDIVVESSDETGELMQALKDMNTSLLHTVQQVRTSTDTIATASSQIAAGNTELSVRTEQQATSLEETATSMETLTGTVKQNADNARQANQLAQSASQVATQGGEVVAQVVDTMRSINTSSKKIVDIISVIDGIAFQTNILALNAAVEAARAGEQGRGFAVVASEVRNLAGRSAEAAKEIKTLISDSVDKVETGSHLVEQAGHTMEQIVASISRVTDIMGEITAASAEQSAGIEQVHLAIEQMEVATQQNAAMVEQAATAADALHGQADSLTQVVSVFHLHQGKARLSAPV</sequence>
<dbReference type="Proteomes" id="UP001596001">
    <property type="component" value="Unassembled WGS sequence"/>
</dbReference>
<keyword evidence="4" id="KW-0472">Membrane</keyword>
<evidence type="ECO:0000313" key="7">
    <source>
        <dbReference type="EMBL" id="MFC4787743.1"/>
    </source>
</evidence>
<dbReference type="InterPro" id="IPR047347">
    <property type="entry name" value="YvaQ-like_sensor"/>
</dbReference>
<keyword evidence="3" id="KW-0807">Transducer</keyword>
<feature type="domain" description="Methyl-accepting transducer" evidence="5">
    <location>
        <begin position="302"/>
        <end position="531"/>
    </location>
</feature>
<dbReference type="SMART" id="SM00283">
    <property type="entry name" value="MA"/>
    <property type="match status" value="1"/>
</dbReference>
<dbReference type="InterPro" id="IPR024478">
    <property type="entry name" value="HlyB_4HB_MCP"/>
</dbReference>
<evidence type="ECO:0000313" key="8">
    <source>
        <dbReference type="Proteomes" id="UP001596001"/>
    </source>
</evidence>
<comment type="similarity">
    <text evidence="2">Belongs to the methyl-accepting chemotaxis (MCP) protein family.</text>
</comment>
<protein>
    <submittedName>
        <fullName evidence="7">Methyl-accepting chemotaxis protein</fullName>
    </submittedName>
</protein>
<reference evidence="8" key="1">
    <citation type="journal article" date="2019" name="Int. J. Syst. Evol. Microbiol.">
        <title>The Global Catalogue of Microorganisms (GCM) 10K type strain sequencing project: providing services to taxonomists for standard genome sequencing and annotation.</title>
        <authorList>
            <consortium name="The Broad Institute Genomics Platform"/>
            <consortium name="The Broad Institute Genome Sequencing Center for Infectious Disease"/>
            <person name="Wu L."/>
            <person name="Ma J."/>
        </authorList>
    </citation>
    <scope>NUCLEOTIDE SEQUENCE [LARGE SCALE GENOMIC DNA]</scope>
    <source>
        <strain evidence="8">CCUG 49452</strain>
    </source>
</reference>
<keyword evidence="1" id="KW-0488">Methylation</keyword>
<keyword evidence="4" id="KW-0812">Transmembrane</keyword>
<dbReference type="Pfam" id="PF12729">
    <property type="entry name" value="4HB_MCP_1"/>
    <property type="match status" value="1"/>
</dbReference>
<dbReference type="CDD" id="cd06225">
    <property type="entry name" value="HAMP"/>
    <property type="match status" value="1"/>
</dbReference>
<evidence type="ECO:0000259" key="6">
    <source>
        <dbReference type="PROSITE" id="PS50885"/>
    </source>
</evidence>
<keyword evidence="8" id="KW-1185">Reference proteome</keyword>
<name>A0ABV9Q9L3_9BURK</name>
<dbReference type="PANTHER" id="PTHR43531">
    <property type="entry name" value="PROTEIN ICFG"/>
    <property type="match status" value="1"/>
</dbReference>
<evidence type="ECO:0000259" key="5">
    <source>
        <dbReference type="PROSITE" id="PS50111"/>
    </source>
</evidence>
<dbReference type="SUPFAM" id="SSF58104">
    <property type="entry name" value="Methyl-accepting chemotaxis protein (MCP) signaling domain"/>
    <property type="match status" value="1"/>
</dbReference>
<feature type="domain" description="HAMP" evidence="6">
    <location>
        <begin position="245"/>
        <end position="297"/>
    </location>
</feature>
<keyword evidence="4" id="KW-1133">Transmembrane helix</keyword>
<comment type="caution">
    <text evidence="7">The sequence shown here is derived from an EMBL/GenBank/DDBJ whole genome shotgun (WGS) entry which is preliminary data.</text>
</comment>
<dbReference type="RefSeq" id="WP_382429476.1">
    <property type="nucleotide sequence ID" value="NZ_JBHSHJ010000001.1"/>
</dbReference>
<dbReference type="PANTHER" id="PTHR43531:SF14">
    <property type="entry name" value="METHYL-ACCEPTING CHEMOTAXIS PROTEIN I-RELATED"/>
    <property type="match status" value="1"/>
</dbReference>
<dbReference type="PRINTS" id="PR00260">
    <property type="entry name" value="CHEMTRNSDUCR"/>
</dbReference>
<organism evidence="7 8">
    <name type="scientific">Giesbergeria sinuosa</name>
    <dbReference type="NCBI Taxonomy" id="80883"/>
    <lineage>
        <taxon>Bacteria</taxon>
        <taxon>Pseudomonadati</taxon>
        <taxon>Pseudomonadota</taxon>
        <taxon>Betaproteobacteria</taxon>
        <taxon>Burkholderiales</taxon>
        <taxon>Comamonadaceae</taxon>
        <taxon>Giesbergeria</taxon>
    </lineage>
</organism>
<evidence type="ECO:0000256" key="1">
    <source>
        <dbReference type="ARBA" id="ARBA00022481"/>
    </source>
</evidence>
<dbReference type="Pfam" id="PF00672">
    <property type="entry name" value="HAMP"/>
    <property type="match status" value="1"/>
</dbReference>
<dbReference type="InterPro" id="IPR004090">
    <property type="entry name" value="Chemotax_Me-accpt_rcpt"/>
</dbReference>
<feature type="transmembrane region" description="Helical" evidence="4">
    <location>
        <begin position="224"/>
        <end position="242"/>
    </location>
</feature>
<dbReference type="InterPro" id="IPR004089">
    <property type="entry name" value="MCPsignal_dom"/>
</dbReference>
<evidence type="ECO:0000256" key="4">
    <source>
        <dbReference type="SAM" id="Phobius"/>
    </source>
</evidence>
<dbReference type="PROSITE" id="PS50111">
    <property type="entry name" value="CHEMOTAXIS_TRANSDUC_2"/>
    <property type="match status" value="1"/>
</dbReference>
<dbReference type="SMART" id="SM00304">
    <property type="entry name" value="HAMP"/>
    <property type="match status" value="1"/>
</dbReference>
<dbReference type="Gene3D" id="1.10.287.950">
    <property type="entry name" value="Methyl-accepting chemotaxis protein"/>
    <property type="match status" value="1"/>
</dbReference>
<evidence type="ECO:0000256" key="3">
    <source>
        <dbReference type="PROSITE-ProRule" id="PRU00284"/>
    </source>
</evidence>
<feature type="transmembrane region" description="Helical" evidence="4">
    <location>
        <begin position="47"/>
        <end position="65"/>
    </location>
</feature>
<dbReference type="EMBL" id="JBHSHJ010000001">
    <property type="protein sequence ID" value="MFC4787743.1"/>
    <property type="molecule type" value="Genomic_DNA"/>
</dbReference>